<keyword evidence="3" id="KW-0804">Transcription</keyword>
<dbReference type="PANTHER" id="PTHR46796">
    <property type="entry name" value="HTH-TYPE TRANSCRIPTIONAL ACTIVATOR RHAS-RELATED"/>
    <property type="match status" value="1"/>
</dbReference>
<dbReference type="PANTHER" id="PTHR46796:SF6">
    <property type="entry name" value="ARAC SUBFAMILY"/>
    <property type="match status" value="1"/>
</dbReference>
<evidence type="ECO:0000313" key="5">
    <source>
        <dbReference type="EMBL" id="MDQ0467805.1"/>
    </source>
</evidence>
<accession>A0ABU0J2F4</accession>
<protein>
    <submittedName>
        <fullName evidence="5">AraC-like DNA-binding protein</fullName>
    </submittedName>
</protein>
<dbReference type="EMBL" id="JAUSVX010000001">
    <property type="protein sequence ID" value="MDQ0467805.1"/>
    <property type="molecule type" value="Genomic_DNA"/>
</dbReference>
<dbReference type="InterPro" id="IPR050204">
    <property type="entry name" value="AraC_XylS_family_regulators"/>
</dbReference>
<keyword evidence="6" id="KW-1185">Reference proteome</keyword>
<dbReference type="InterPro" id="IPR013096">
    <property type="entry name" value="Cupin_2"/>
</dbReference>
<dbReference type="SUPFAM" id="SSF46689">
    <property type="entry name" value="Homeodomain-like"/>
    <property type="match status" value="2"/>
</dbReference>
<keyword evidence="1" id="KW-0805">Transcription regulation</keyword>
<comment type="caution">
    <text evidence="5">The sequence shown here is derived from an EMBL/GenBank/DDBJ whole genome shotgun (WGS) entry which is preliminary data.</text>
</comment>
<sequence length="291" mass="32777">MRQLDPHQTGNRFLKPDEFLAETHVVEPMPAAHWHDHVELNVITHGGMTYLINGKQVRLQEGAIYSFWAAVPHQVISAVDGTVLVCVYVPFADLLSLAVSSDFKNDLMTGHVLTAPSVDPADALMVARWARDWDGAGELVADILRDEVRLRVRRLAADQRRADTVEGGFDGDHRRNATHVADRRAIARVQEMTSFINAEFSRPINVTDVARVGGLHPTNATATFQRVLGQSIAQYLRQRRLNHAQKLLADTDMAIIEVAFESGHGSLSRFYDAFQRQLSCTPRDYRRRFRD</sequence>
<dbReference type="InterPro" id="IPR009057">
    <property type="entry name" value="Homeodomain-like_sf"/>
</dbReference>
<evidence type="ECO:0000259" key="4">
    <source>
        <dbReference type="PROSITE" id="PS01124"/>
    </source>
</evidence>
<name>A0ABU0J2F4_9HYPH</name>
<dbReference type="PROSITE" id="PS01124">
    <property type="entry name" value="HTH_ARAC_FAMILY_2"/>
    <property type="match status" value="1"/>
</dbReference>
<evidence type="ECO:0000313" key="6">
    <source>
        <dbReference type="Proteomes" id="UP001242480"/>
    </source>
</evidence>
<organism evidence="5 6">
    <name type="scientific">Labrys wisconsinensis</name>
    <dbReference type="NCBI Taxonomy" id="425677"/>
    <lineage>
        <taxon>Bacteria</taxon>
        <taxon>Pseudomonadati</taxon>
        <taxon>Pseudomonadota</taxon>
        <taxon>Alphaproteobacteria</taxon>
        <taxon>Hyphomicrobiales</taxon>
        <taxon>Xanthobacteraceae</taxon>
        <taxon>Labrys</taxon>
    </lineage>
</organism>
<dbReference type="Pfam" id="PF12833">
    <property type="entry name" value="HTH_18"/>
    <property type="match status" value="1"/>
</dbReference>
<dbReference type="Proteomes" id="UP001242480">
    <property type="component" value="Unassembled WGS sequence"/>
</dbReference>
<dbReference type="SUPFAM" id="SSF51182">
    <property type="entry name" value="RmlC-like cupins"/>
    <property type="match status" value="1"/>
</dbReference>
<dbReference type="RefSeq" id="WP_307268000.1">
    <property type="nucleotide sequence ID" value="NZ_JAUSVX010000001.1"/>
</dbReference>
<dbReference type="Gene3D" id="1.10.10.60">
    <property type="entry name" value="Homeodomain-like"/>
    <property type="match status" value="2"/>
</dbReference>
<dbReference type="InterPro" id="IPR018060">
    <property type="entry name" value="HTH_AraC"/>
</dbReference>
<dbReference type="InterPro" id="IPR014710">
    <property type="entry name" value="RmlC-like_jellyroll"/>
</dbReference>
<proteinExistence type="predicted"/>
<dbReference type="Pfam" id="PF07883">
    <property type="entry name" value="Cupin_2"/>
    <property type="match status" value="1"/>
</dbReference>
<evidence type="ECO:0000256" key="1">
    <source>
        <dbReference type="ARBA" id="ARBA00023015"/>
    </source>
</evidence>
<evidence type="ECO:0000256" key="3">
    <source>
        <dbReference type="ARBA" id="ARBA00023163"/>
    </source>
</evidence>
<keyword evidence="2" id="KW-0238">DNA-binding</keyword>
<dbReference type="InterPro" id="IPR011051">
    <property type="entry name" value="RmlC_Cupin_sf"/>
</dbReference>
<reference evidence="5 6" key="1">
    <citation type="submission" date="2023-07" db="EMBL/GenBank/DDBJ databases">
        <title>Genomic Encyclopedia of Type Strains, Phase IV (KMG-IV): sequencing the most valuable type-strain genomes for metagenomic binning, comparative biology and taxonomic classification.</title>
        <authorList>
            <person name="Goeker M."/>
        </authorList>
    </citation>
    <scope>NUCLEOTIDE SEQUENCE [LARGE SCALE GENOMIC DNA]</scope>
    <source>
        <strain evidence="5 6">DSM 19619</strain>
    </source>
</reference>
<dbReference type="Gene3D" id="2.60.120.10">
    <property type="entry name" value="Jelly Rolls"/>
    <property type="match status" value="1"/>
</dbReference>
<evidence type="ECO:0000256" key="2">
    <source>
        <dbReference type="ARBA" id="ARBA00023125"/>
    </source>
</evidence>
<feature type="domain" description="HTH araC/xylS-type" evidence="4">
    <location>
        <begin position="190"/>
        <end position="288"/>
    </location>
</feature>
<gene>
    <name evidence="5" type="ORF">QO011_000800</name>
</gene>
<dbReference type="SMART" id="SM00342">
    <property type="entry name" value="HTH_ARAC"/>
    <property type="match status" value="1"/>
</dbReference>